<keyword evidence="4" id="KW-1185">Reference proteome</keyword>
<dbReference type="PANTHER" id="PTHR11895:SF7">
    <property type="entry name" value="GLUTAMYL-TRNA(GLN) AMIDOTRANSFERASE SUBUNIT A, MITOCHONDRIAL"/>
    <property type="match status" value="1"/>
</dbReference>
<dbReference type="InterPro" id="IPR023631">
    <property type="entry name" value="Amidase_dom"/>
</dbReference>
<comment type="similarity">
    <text evidence="1">Belongs to the amidase family.</text>
</comment>
<dbReference type="Gene3D" id="3.90.1300.10">
    <property type="entry name" value="Amidase signature (AS) domain"/>
    <property type="match status" value="1"/>
</dbReference>
<organism evidence="3 4">
    <name type="scientific">Saccharopolyspora oryzae</name>
    <dbReference type="NCBI Taxonomy" id="2997343"/>
    <lineage>
        <taxon>Bacteria</taxon>
        <taxon>Bacillati</taxon>
        <taxon>Actinomycetota</taxon>
        <taxon>Actinomycetes</taxon>
        <taxon>Pseudonocardiales</taxon>
        <taxon>Pseudonocardiaceae</taxon>
        <taxon>Saccharopolyspora</taxon>
    </lineage>
</organism>
<gene>
    <name evidence="3" type="ORF">OU415_11355</name>
</gene>
<dbReference type="RefSeq" id="WP_270948608.1">
    <property type="nucleotide sequence ID" value="NZ_JAQGLA010000012.1"/>
</dbReference>
<sequence>MENTDTTMDIAAASATEIAAAIRGGEVSAAEVVDVCSARVRDRGPVLNAVVATNPQVEQDAARADEEAASGNFRGPLHGVPFTVKDTLALAGLPATAGSPLLADHVPTASATAVDRLLAAGAIPVGKTNCSEFAVATHSSNPLFGDTWNPWDSRLTSGGSSGGDSAAVAAGMAAFGLGTDFGGSIRWPAHCTGLTSMRPTVGLIPQTGMLPFVPGGGFPVPPSFSVLHRLGTIGWLARSAADHAVLLELLRGPDGVDPNTVPVTPGGQDVEISGLRCAWFAGEGTVPVRSDVVEVVRGAAAALAARGVEVSNTRPPGVDRAAEVFVELRTAAGMPDVVRLAAGRHDLVSPPLRESLLEEPSQPVSRLFGASRARDEILREVLSFMDDHDVLLLPVASVPAVDPAEAEFEIDGQRVPWNQLGSSCRAMSILGFPVVVVPCGYSAEGLPVGVQVVGRPFEDHLVIRVASELEEVFGRFTAPDPRG</sequence>
<dbReference type="Pfam" id="PF01425">
    <property type="entry name" value="Amidase"/>
    <property type="match status" value="1"/>
</dbReference>
<evidence type="ECO:0000313" key="4">
    <source>
        <dbReference type="Proteomes" id="UP001210380"/>
    </source>
</evidence>
<evidence type="ECO:0000259" key="2">
    <source>
        <dbReference type="Pfam" id="PF01425"/>
    </source>
</evidence>
<dbReference type="EMBL" id="JAQGLA010000012">
    <property type="protein sequence ID" value="MDA3626033.1"/>
    <property type="molecule type" value="Genomic_DNA"/>
</dbReference>
<name>A0ABT4UWE1_9PSEU</name>
<evidence type="ECO:0000256" key="1">
    <source>
        <dbReference type="ARBA" id="ARBA00009199"/>
    </source>
</evidence>
<reference evidence="3 4" key="1">
    <citation type="submission" date="2022-11" db="EMBL/GenBank/DDBJ databases">
        <title>Draft genome sequence of Saccharopolyspora sp. WRP15-2 isolated from rhizosphere soils of wild rice in Thailand.</title>
        <authorList>
            <person name="Duangmal K."/>
            <person name="Kammanee S."/>
            <person name="Muangham S."/>
        </authorList>
    </citation>
    <scope>NUCLEOTIDE SEQUENCE [LARGE SCALE GENOMIC DNA]</scope>
    <source>
        <strain evidence="3 4">WRP15-2</strain>
    </source>
</reference>
<feature type="domain" description="Amidase" evidence="2">
    <location>
        <begin position="31"/>
        <end position="462"/>
    </location>
</feature>
<proteinExistence type="inferred from homology"/>
<dbReference type="PROSITE" id="PS00571">
    <property type="entry name" value="AMIDASES"/>
    <property type="match status" value="1"/>
</dbReference>
<dbReference type="InterPro" id="IPR036928">
    <property type="entry name" value="AS_sf"/>
</dbReference>
<accession>A0ABT4UWE1</accession>
<dbReference type="SUPFAM" id="SSF75304">
    <property type="entry name" value="Amidase signature (AS) enzymes"/>
    <property type="match status" value="1"/>
</dbReference>
<dbReference type="Proteomes" id="UP001210380">
    <property type="component" value="Unassembled WGS sequence"/>
</dbReference>
<protein>
    <submittedName>
        <fullName evidence="3">Amidase</fullName>
    </submittedName>
</protein>
<evidence type="ECO:0000313" key="3">
    <source>
        <dbReference type="EMBL" id="MDA3626033.1"/>
    </source>
</evidence>
<dbReference type="PANTHER" id="PTHR11895">
    <property type="entry name" value="TRANSAMIDASE"/>
    <property type="match status" value="1"/>
</dbReference>
<dbReference type="InterPro" id="IPR000120">
    <property type="entry name" value="Amidase"/>
</dbReference>
<comment type="caution">
    <text evidence="3">The sequence shown here is derived from an EMBL/GenBank/DDBJ whole genome shotgun (WGS) entry which is preliminary data.</text>
</comment>
<dbReference type="InterPro" id="IPR020556">
    <property type="entry name" value="Amidase_CS"/>
</dbReference>